<dbReference type="PROSITE" id="PS50980">
    <property type="entry name" value="COA_CT_NTER"/>
    <property type="match status" value="1"/>
</dbReference>
<dbReference type="PANTHER" id="PTHR43842:SF2">
    <property type="entry name" value="PROPIONYL-COA CARBOXYLASE BETA CHAIN, MITOCHONDRIAL"/>
    <property type="match status" value="1"/>
</dbReference>
<dbReference type="InterPro" id="IPR051047">
    <property type="entry name" value="AccD/PCCB"/>
</dbReference>
<accession>A0ABW9QS92</accession>
<dbReference type="PROSITE" id="PS50989">
    <property type="entry name" value="COA_CT_CTER"/>
    <property type="match status" value="1"/>
</dbReference>
<evidence type="ECO:0000313" key="3">
    <source>
        <dbReference type="EMBL" id="MST32700.1"/>
    </source>
</evidence>
<dbReference type="Gene3D" id="3.90.226.10">
    <property type="entry name" value="2-enoyl-CoA Hydratase, Chain A, domain 1"/>
    <property type="match status" value="2"/>
</dbReference>
<reference evidence="3 4" key="1">
    <citation type="submission" date="2019-11" db="EMBL/GenBank/DDBJ databases">
        <title>Acidiferrimicrobium australis gen. nov., sp. nov., an acidophilic and obligately heterotrophic, member of the Actinobacteria that catalyses dissimilatory oxido- reduction of iron isolated from metal-rich acidic water in Chile.</title>
        <authorList>
            <person name="Gonzalez D."/>
            <person name="Huber K."/>
            <person name="Hedrich S."/>
            <person name="Rojas-Villalobos C."/>
            <person name="Quatrini R."/>
            <person name="Dinamarca M.A."/>
            <person name="Schwarz A."/>
            <person name="Canales C."/>
            <person name="Nancucheo I."/>
        </authorList>
    </citation>
    <scope>NUCLEOTIDE SEQUENCE [LARGE SCALE GENOMIC DNA]</scope>
    <source>
        <strain evidence="3 4">USS-CCA1</strain>
    </source>
</reference>
<organism evidence="3 4">
    <name type="scientific">Acidiferrimicrobium australe</name>
    <dbReference type="NCBI Taxonomy" id="2664430"/>
    <lineage>
        <taxon>Bacteria</taxon>
        <taxon>Bacillati</taxon>
        <taxon>Actinomycetota</taxon>
        <taxon>Acidimicrobiia</taxon>
        <taxon>Acidimicrobiales</taxon>
        <taxon>Acidimicrobiaceae</taxon>
        <taxon>Acidiferrimicrobium</taxon>
    </lineage>
</organism>
<dbReference type="InterPro" id="IPR029045">
    <property type="entry name" value="ClpP/crotonase-like_dom_sf"/>
</dbReference>
<evidence type="ECO:0000313" key="4">
    <source>
        <dbReference type="Proteomes" id="UP000437736"/>
    </source>
</evidence>
<protein>
    <submittedName>
        <fullName evidence="3">Methylmalonyl-CoA carboxyltransferase</fullName>
    </submittedName>
</protein>
<dbReference type="InterPro" id="IPR011762">
    <property type="entry name" value="COA_CT_N"/>
</dbReference>
<dbReference type="Pfam" id="PF01039">
    <property type="entry name" value="Carboxyl_trans"/>
    <property type="match status" value="1"/>
</dbReference>
<sequence length="460" mass="48140">MTTEAATATNGRGAVRLRALVPGTASARVESLPGTDRRVVTVRIDPAHRRGALTAQDSTTLAEAARLALSQRIPLLVIMASSGADVNEGVAALHGWGSAALALSQCSGVVPVVFVAVGLALSGPALLLGMADIVVMTPDAVAYVSGPAAVSQWTGQRLAPEALGGLAVHDRTTGVAALTAADENEAVEVVATLLDHLPDHADSLAPTVPTDDPLDRPSPELQDLIPASATGSYDVRDVVRAIADDGDFLELRSRWAPQLVTGLTHLGGMAVGVIANQPQAMAGTLDIAASQKGARFVSFCDSFNVPLLTLVDTPGFMPGKDLEWRGMIRHGAELVYAYADAQVPRVCLVLRKAFGGAYIVMDSKGMANDLCLAWPSAQIAVMGAQGAVQILHRREDADTQARLAQAYEEEHLNPYTAAARGYVDLVIDPADTRATVVRALQMLAGKRETLVSRKHGNGPL</sequence>
<gene>
    <name evidence="3" type="ORF">GHK86_08190</name>
</gene>
<evidence type="ECO:0000259" key="2">
    <source>
        <dbReference type="PROSITE" id="PS50989"/>
    </source>
</evidence>
<dbReference type="Proteomes" id="UP000437736">
    <property type="component" value="Unassembled WGS sequence"/>
</dbReference>
<evidence type="ECO:0000259" key="1">
    <source>
        <dbReference type="PROSITE" id="PS50980"/>
    </source>
</evidence>
<proteinExistence type="predicted"/>
<name>A0ABW9QS92_9ACTN</name>
<feature type="domain" description="CoA carboxyltransferase C-terminal" evidence="2">
    <location>
        <begin position="213"/>
        <end position="442"/>
    </location>
</feature>
<dbReference type="SUPFAM" id="SSF52096">
    <property type="entry name" value="ClpP/crotonase"/>
    <property type="match status" value="2"/>
</dbReference>
<keyword evidence="4" id="KW-1185">Reference proteome</keyword>
<dbReference type="EMBL" id="WJHE01000365">
    <property type="protein sequence ID" value="MST32700.1"/>
    <property type="molecule type" value="Genomic_DNA"/>
</dbReference>
<comment type="caution">
    <text evidence="3">The sequence shown here is derived from an EMBL/GenBank/DDBJ whole genome shotgun (WGS) entry which is preliminary data.</text>
</comment>
<feature type="domain" description="CoA carboxyltransferase N-terminal" evidence="1">
    <location>
        <begin position="1"/>
        <end position="209"/>
    </location>
</feature>
<dbReference type="InterPro" id="IPR011763">
    <property type="entry name" value="COA_CT_C"/>
</dbReference>
<dbReference type="PANTHER" id="PTHR43842">
    <property type="entry name" value="PROPIONYL-COA CARBOXYLASE BETA CHAIN"/>
    <property type="match status" value="1"/>
</dbReference>
<dbReference type="InterPro" id="IPR034733">
    <property type="entry name" value="AcCoA_carboxyl_beta"/>
</dbReference>